<dbReference type="PROSITE" id="PS51880">
    <property type="entry name" value="TGS"/>
    <property type="match status" value="1"/>
</dbReference>
<keyword evidence="5 13" id="KW-0479">Metal-binding</keyword>
<dbReference type="InterPro" id="IPR002314">
    <property type="entry name" value="aa-tRNA-synt_IIb"/>
</dbReference>
<comment type="subunit">
    <text evidence="13">Homodimer.</text>
</comment>
<evidence type="ECO:0000256" key="3">
    <source>
        <dbReference type="ARBA" id="ARBA00022555"/>
    </source>
</evidence>
<dbReference type="InterPro" id="IPR033728">
    <property type="entry name" value="ThrRS_core"/>
</dbReference>
<evidence type="ECO:0000259" key="14">
    <source>
        <dbReference type="PROSITE" id="PS50862"/>
    </source>
</evidence>
<feature type="binding site" evidence="13">
    <location>
        <position position="509"/>
    </location>
    <ligand>
        <name>Zn(2+)</name>
        <dbReference type="ChEBI" id="CHEBI:29105"/>
        <note>catalytic</note>
    </ligand>
</feature>
<evidence type="ECO:0000313" key="17">
    <source>
        <dbReference type="Proteomes" id="UP000297454"/>
    </source>
</evidence>
<dbReference type="InterPro" id="IPR004154">
    <property type="entry name" value="Anticodon-bd"/>
</dbReference>
<evidence type="ECO:0000256" key="1">
    <source>
        <dbReference type="ARBA" id="ARBA00008226"/>
    </source>
</evidence>
<dbReference type="InterPro" id="IPR012676">
    <property type="entry name" value="TGS-like"/>
</dbReference>
<keyword evidence="3 13" id="KW-0820">tRNA-binding</keyword>
<dbReference type="FunFam" id="3.30.930.10:FF:000002">
    <property type="entry name" value="Threonine--tRNA ligase"/>
    <property type="match status" value="1"/>
</dbReference>
<keyword evidence="8 13" id="KW-0067">ATP-binding</keyword>
<evidence type="ECO:0000256" key="7">
    <source>
        <dbReference type="ARBA" id="ARBA00022833"/>
    </source>
</evidence>
<keyword evidence="6 13" id="KW-0547">Nucleotide-binding</keyword>
<dbReference type="SUPFAM" id="SSF52954">
    <property type="entry name" value="Class II aaRS ABD-related"/>
    <property type="match status" value="1"/>
</dbReference>
<evidence type="ECO:0000256" key="11">
    <source>
        <dbReference type="ARBA" id="ARBA00023146"/>
    </source>
</evidence>
<dbReference type="GO" id="GO:0005737">
    <property type="term" value="C:cytoplasm"/>
    <property type="evidence" value="ECO:0007669"/>
    <property type="project" value="UniProtKB-SubCell"/>
</dbReference>
<dbReference type="InterPro" id="IPR018163">
    <property type="entry name" value="Thr/Ala-tRNA-synth_IIc_edit"/>
</dbReference>
<dbReference type="InterPro" id="IPR006195">
    <property type="entry name" value="aa-tRNA-synth_II"/>
</dbReference>
<comment type="caution">
    <text evidence="13">Lacks conserved residue(s) required for the propagation of feature annotation.</text>
</comment>
<dbReference type="EC" id="6.1.1.3" evidence="13"/>
<dbReference type="SUPFAM" id="SSF55681">
    <property type="entry name" value="Class II aaRS and biotin synthetases"/>
    <property type="match status" value="1"/>
</dbReference>
<dbReference type="GO" id="GO:0016740">
    <property type="term" value="F:transferase activity"/>
    <property type="evidence" value="ECO:0007669"/>
    <property type="project" value="UniProtKB-ARBA"/>
</dbReference>
<evidence type="ECO:0000256" key="8">
    <source>
        <dbReference type="ARBA" id="ARBA00022840"/>
    </source>
</evidence>
<dbReference type="CDD" id="cd00860">
    <property type="entry name" value="ThrRS_anticodon"/>
    <property type="match status" value="1"/>
</dbReference>
<keyword evidence="17" id="KW-1185">Reference proteome</keyword>
<dbReference type="InterPro" id="IPR012675">
    <property type="entry name" value="Beta-grasp_dom_sf"/>
</dbReference>
<comment type="similarity">
    <text evidence="1 13">Belongs to the class-II aminoacyl-tRNA synthetase family.</text>
</comment>
<dbReference type="CDD" id="cd01667">
    <property type="entry name" value="TGS_ThrRS"/>
    <property type="match status" value="1"/>
</dbReference>
<dbReference type="PRINTS" id="PR01047">
    <property type="entry name" value="TRNASYNTHTHR"/>
</dbReference>
<dbReference type="PANTHER" id="PTHR11451:SF44">
    <property type="entry name" value="THREONINE--TRNA LIGASE, CHLOROPLASTIC_MITOCHONDRIAL 2"/>
    <property type="match status" value="1"/>
</dbReference>
<dbReference type="EMBL" id="SCFR01000016">
    <property type="protein sequence ID" value="TFF65813.1"/>
    <property type="molecule type" value="Genomic_DNA"/>
</dbReference>
<dbReference type="Gene3D" id="3.30.54.20">
    <property type="match status" value="1"/>
</dbReference>
<keyword evidence="11 13" id="KW-0030">Aminoacyl-tRNA synthetase</keyword>
<dbReference type="RefSeq" id="WP_134744504.1">
    <property type="nucleotide sequence ID" value="NZ_JBFNFK010000009.1"/>
</dbReference>
<keyword evidence="4 13" id="KW-0436">Ligase</keyword>
<dbReference type="GO" id="GO:0140096">
    <property type="term" value="F:catalytic activity, acting on a protein"/>
    <property type="evidence" value="ECO:0007669"/>
    <property type="project" value="UniProtKB-ARBA"/>
</dbReference>
<dbReference type="InterPro" id="IPR002320">
    <property type="entry name" value="Thr-tRNA-ligase_IIa"/>
</dbReference>
<keyword evidence="10 13" id="KW-0648">Protein biosynthesis</keyword>
<evidence type="ECO:0000256" key="2">
    <source>
        <dbReference type="ARBA" id="ARBA00022490"/>
    </source>
</evidence>
<name>A0A4R9C2D3_9FIRM</name>
<evidence type="ECO:0000256" key="13">
    <source>
        <dbReference type="HAMAP-Rule" id="MF_00184"/>
    </source>
</evidence>
<protein>
    <recommendedName>
        <fullName evidence="13">Threonine--tRNA ligase</fullName>
        <ecNumber evidence="13">6.1.1.3</ecNumber>
    </recommendedName>
    <alternativeName>
        <fullName evidence="13">Threonyl-tRNA synthetase</fullName>
        <shortName evidence="13">ThrRS</shortName>
    </alternativeName>
</protein>
<comment type="subcellular location">
    <subcellularLocation>
        <location evidence="13">Cytoplasm</location>
    </subcellularLocation>
</comment>
<keyword evidence="9 13" id="KW-0694">RNA-binding</keyword>
<dbReference type="InterPro" id="IPR045864">
    <property type="entry name" value="aa-tRNA-synth_II/BPL/LPL"/>
</dbReference>
<reference evidence="16 17" key="1">
    <citation type="submission" date="2019-01" db="EMBL/GenBank/DDBJ databases">
        <title>Draft Genome Sequences of Helcococcus ovis Strains Isolated from the Uterus and Vagina of Dairy Cows with Metritis.</title>
        <authorList>
            <person name="Cunha F."/>
            <person name="Jeon S.J."/>
            <person name="Kutzer P."/>
            <person name="Galvao K.N."/>
        </authorList>
    </citation>
    <scope>NUCLEOTIDE SEQUENCE [LARGE SCALE GENOMIC DNA]</scope>
    <source>
        <strain evidence="16 17">KG-37</strain>
    </source>
</reference>
<proteinExistence type="inferred from homology"/>
<organism evidence="16 17">
    <name type="scientific">Helcococcus ovis</name>
    <dbReference type="NCBI Taxonomy" id="72026"/>
    <lineage>
        <taxon>Bacteria</taxon>
        <taxon>Bacillati</taxon>
        <taxon>Bacillota</taxon>
        <taxon>Tissierellia</taxon>
        <taxon>Tissierellales</taxon>
        <taxon>Peptoniphilaceae</taxon>
        <taxon>Helcococcus</taxon>
    </lineage>
</organism>
<dbReference type="Gene3D" id="3.30.930.10">
    <property type="entry name" value="Bira Bifunctional Protein, Domain 2"/>
    <property type="match status" value="1"/>
</dbReference>
<dbReference type="Gene3D" id="3.30.980.10">
    <property type="entry name" value="Threonyl-trna Synthetase, Chain A, domain 2"/>
    <property type="match status" value="1"/>
</dbReference>
<dbReference type="PROSITE" id="PS50862">
    <property type="entry name" value="AA_TRNA_LIGASE_II"/>
    <property type="match status" value="1"/>
</dbReference>
<dbReference type="AlphaFoldDB" id="A0A4R9C2D3"/>
<dbReference type="Pfam" id="PF02824">
    <property type="entry name" value="TGS"/>
    <property type="match status" value="1"/>
</dbReference>
<dbReference type="Proteomes" id="UP000297454">
    <property type="component" value="Unassembled WGS sequence"/>
</dbReference>
<dbReference type="Pfam" id="PF07973">
    <property type="entry name" value="tRNA_SAD"/>
    <property type="match status" value="1"/>
</dbReference>
<keyword evidence="7 13" id="KW-0862">Zinc</keyword>
<dbReference type="InterPro" id="IPR012947">
    <property type="entry name" value="tRNA_SAD"/>
</dbReference>
<dbReference type="SUPFAM" id="SSF55186">
    <property type="entry name" value="ThrRS/AlaRS common domain"/>
    <property type="match status" value="1"/>
</dbReference>
<feature type="binding site" evidence="13">
    <location>
        <position position="384"/>
    </location>
    <ligand>
        <name>Zn(2+)</name>
        <dbReference type="ChEBI" id="CHEBI:29105"/>
        <note>catalytic</note>
    </ligand>
</feature>
<dbReference type="Gene3D" id="3.10.20.30">
    <property type="match status" value="1"/>
</dbReference>
<comment type="catalytic activity">
    <reaction evidence="12 13">
        <text>tRNA(Thr) + L-threonine + ATP = L-threonyl-tRNA(Thr) + AMP + diphosphate + H(+)</text>
        <dbReference type="Rhea" id="RHEA:24624"/>
        <dbReference type="Rhea" id="RHEA-COMP:9670"/>
        <dbReference type="Rhea" id="RHEA-COMP:9704"/>
        <dbReference type="ChEBI" id="CHEBI:15378"/>
        <dbReference type="ChEBI" id="CHEBI:30616"/>
        <dbReference type="ChEBI" id="CHEBI:33019"/>
        <dbReference type="ChEBI" id="CHEBI:57926"/>
        <dbReference type="ChEBI" id="CHEBI:78442"/>
        <dbReference type="ChEBI" id="CHEBI:78534"/>
        <dbReference type="ChEBI" id="CHEBI:456215"/>
        <dbReference type="EC" id="6.1.1.3"/>
    </reaction>
</comment>
<dbReference type="InterPro" id="IPR047246">
    <property type="entry name" value="ThrRS_anticodon"/>
</dbReference>
<evidence type="ECO:0000256" key="5">
    <source>
        <dbReference type="ARBA" id="ARBA00022723"/>
    </source>
</evidence>
<dbReference type="FunFam" id="3.40.50.800:FF:000001">
    <property type="entry name" value="Threonine--tRNA ligase"/>
    <property type="match status" value="1"/>
</dbReference>
<evidence type="ECO:0000256" key="10">
    <source>
        <dbReference type="ARBA" id="ARBA00022917"/>
    </source>
</evidence>
<dbReference type="Pfam" id="PF00587">
    <property type="entry name" value="tRNA-synt_2b"/>
    <property type="match status" value="1"/>
</dbReference>
<dbReference type="GO" id="GO:0006435">
    <property type="term" value="P:threonyl-tRNA aminoacylation"/>
    <property type="evidence" value="ECO:0007669"/>
    <property type="project" value="UniProtKB-UniRule"/>
</dbReference>
<evidence type="ECO:0000256" key="9">
    <source>
        <dbReference type="ARBA" id="ARBA00022884"/>
    </source>
</evidence>
<gene>
    <name evidence="13 16" type="primary">thrS</name>
    <name evidence="16" type="ORF">EQF91_05305</name>
</gene>
<dbReference type="Gene3D" id="3.40.50.800">
    <property type="entry name" value="Anticodon-binding domain"/>
    <property type="match status" value="1"/>
</dbReference>
<dbReference type="FunFam" id="3.30.980.10:FF:000005">
    <property type="entry name" value="Threonyl-tRNA synthetase, mitochondrial"/>
    <property type="match status" value="1"/>
</dbReference>
<feature type="domain" description="Aminoacyl-transfer RNA synthetases class-II family profile" evidence="14">
    <location>
        <begin position="267"/>
        <end position="532"/>
    </location>
</feature>
<evidence type="ECO:0000259" key="15">
    <source>
        <dbReference type="PROSITE" id="PS51880"/>
    </source>
</evidence>
<dbReference type="SMART" id="SM00863">
    <property type="entry name" value="tRNA_SAD"/>
    <property type="match status" value="1"/>
</dbReference>
<comment type="caution">
    <text evidence="16">The sequence shown here is derived from an EMBL/GenBank/DDBJ whole genome shotgun (WGS) entry which is preliminary data.</text>
</comment>
<keyword evidence="2 13" id="KW-0963">Cytoplasm</keyword>
<dbReference type="NCBIfam" id="TIGR00418">
    <property type="entry name" value="thrS"/>
    <property type="match status" value="1"/>
</dbReference>
<dbReference type="SUPFAM" id="SSF81271">
    <property type="entry name" value="TGS-like"/>
    <property type="match status" value="1"/>
</dbReference>
<evidence type="ECO:0000256" key="6">
    <source>
        <dbReference type="ARBA" id="ARBA00022741"/>
    </source>
</evidence>
<dbReference type="GO" id="GO:0004829">
    <property type="term" value="F:threonine-tRNA ligase activity"/>
    <property type="evidence" value="ECO:0007669"/>
    <property type="project" value="UniProtKB-UniRule"/>
</dbReference>
<evidence type="ECO:0000256" key="12">
    <source>
        <dbReference type="ARBA" id="ARBA00049515"/>
    </source>
</evidence>
<dbReference type="GO" id="GO:0005524">
    <property type="term" value="F:ATP binding"/>
    <property type="evidence" value="ECO:0007669"/>
    <property type="project" value="UniProtKB-UniRule"/>
</dbReference>
<sequence length="635" mass="73616">MKIKFPDGSIKEFEKNTSLLDIAKSISEGLARSVEGAIVNENTLMGLQETLSEDSEVNFIKYDTKEGKHLFWHTSSHLMAAAIQKLFPGTLFAIGPAIENGFYYDIDSEHQFTPEDLKKIEEQMLKIAKEKQNVIREEITREDALKYFEEKGDKYKVELINDLPEDAPLSLYKLGDFTDLCKGAHILNTKDIKAVKLLSIAGAYWRGDVNNKMLQRIYGITFKKQSELDEYLNMIEEAKKRDHRVLGKQMNLYMISEEGPGFPFYLPNGMILKNSLERYLKSLMDRAGYGQIQTPMILNEELWHRSGHWDHYKDNMYFTKIDDENYAIKPMNCPGAILVYKSQPHSYRDLPIRLSELGHVHRHELSGALHGLFRVRAFTQDDAHLFVTKEQIKTEIKNIMKLADEIYTKFGFEYKVFISTRPEDFMGDPEVWDVAEQALISTVEELNLPYELNEGDGAFYGPKIDIQLFDSLKRAWQCGTVQLDFQMPERFDIHYVDEHGEKVRPVMVHRALYGSLERFIGILIEHYAGHFPLWLAPVHATFIPVSLDVHGEKVKEIYNRFLEKGLRVQFDDRNESMGKKIRDSQTSKVPYQLVIGDNELKNNTISVRKYGETKSVDIDLDKFLNQMVEDFEQRK</sequence>
<feature type="domain" description="TGS" evidence="15">
    <location>
        <begin position="1"/>
        <end position="61"/>
    </location>
</feature>
<dbReference type="GO" id="GO:0046872">
    <property type="term" value="F:metal ion binding"/>
    <property type="evidence" value="ECO:0007669"/>
    <property type="project" value="UniProtKB-KW"/>
</dbReference>
<dbReference type="GO" id="GO:0000049">
    <property type="term" value="F:tRNA binding"/>
    <property type="evidence" value="ECO:0007669"/>
    <property type="project" value="UniProtKB-KW"/>
</dbReference>
<evidence type="ECO:0000256" key="4">
    <source>
        <dbReference type="ARBA" id="ARBA00022598"/>
    </source>
</evidence>
<comment type="cofactor">
    <cofactor evidence="13">
        <name>Zn(2+)</name>
        <dbReference type="ChEBI" id="CHEBI:29105"/>
    </cofactor>
    <text evidence="13">Binds 1 zinc ion per subunit.</text>
</comment>
<dbReference type="PANTHER" id="PTHR11451">
    <property type="entry name" value="THREONINE-TRNA LIGASE"/>
    <property type="match status" value="1"/>
</dbReference>
<dbReference type="CDD" id="cd00771">
    <property type="entry name" value="ThrRS_core"/>
    <property type="match status" value="1"/>
</dbReference>
<evidence type="ECO:0000313" key="16">
    <source>
        <dbReference type="EMBL" id="TFF65813.1"/>
    </source>
</evidence>
<accession>A0A4R9C2D3</accession>
<dbReference type="FunFam" id="3.30.54.20:FF:000002">
    <property type="entry name" value="Threonine--tRNA ligase"/>
    <property type="match status" value="1"/>
</dbReference>
<feature type="binding site" evidence="13">
    <location>
        <position position="333"/>
    </location>
    <ligand>
        <name>Zn(2+)</name>
        <dbReference type="ChEBI" id="CHEBI:29105"/>
        <note>catalytic</note>
    </ligand>
</feature>
<dbReference type="Pfam" id="PF03129">
    <property type="entry name" value="HGTP_anticodon"/>
    <property type="match status" value="1"/>
</dbReference>
<dbReference type="InterPro" id="IPR004095">
    <property type="entry name" value="TGS"/>
</dbReference>
<dbReference type="InterPro" id="IPR036621">
    <property type="entry name" value="Anticodon-bd_dom_sf"/>
</dbReference>
<dbReference type="HAMAP" id="MF_00184">
    <property type="entry name" value="Thr_tRNA_synth"/>
    <property type="match status" value="1"/>
</dbReference>